<evidence type="ECO:0000313" key="2">
    <source>
        <dbReference type="EMBL" id="MCH98628.1"/>
    </source>
</evidence>
<reference evidence="2 3" key="1">
    <citation type="journal article" date="2018" name="Front. Plant Sci.">
        <title>Red Clover (Trifolium pratense) and Zigzag Clover (T. medium) - A Picture of Genomic Similarities and Differences.</title>
        <authorList>
            <person name="Dluhosova J."/>
            <person name="Istvanek J."/>
            <person name="Nedelnik J."/>
            <person name="Repkova J."/>
        </authorList>
    </citation>
    <scope>NUCLEOTIDE SEQUENCE [LARGE SCALE GENOMIC DNA]</scope>
    <source>
        <strain evidence="3">cv. 10/8</strain>
        <tissue evidence="2">Leaf</tissue>
    </source>
</reference>
<protein>
    <submittedName>
        <fullName evidence="2">Uncharacterized protein</fullName>
    </submittedName>
</protein>
<keyword evidence="1" id="KW-0812">Transmembrane</keyword>
<keyword evidence="3" id="KW-1185">Reference proteome</keyword>
<keyword evidence="1" id="KW-0472">Membrane</keyword>
<comment type="caution">
    <text evidence="2">The sequence shown here is derived from an EMBL/GenBank/DDBJ whole genome shotgun (WGS) entry which is preliminary data.</text>
</comment>
<dbReference type="EMBL" id="LXQA010038133">
    <property type="protein sequence ID" value="MCH98628.1"/>
    <property type="molecule type" value="Genomic_DNA"/>
</dbReference>
<sequence>FVGGGAMRLILSCHLFTPLRLFYPHFRRRPSVSSTALSPFFGMPSLLCNVACVGSSSWVFSWFFVRRRHARGLGVGG</sequence>
<accession>A0A392NHP3</accession>
<feature type="transmembrane region" description="Helical" evidence="1">
    <location>
        <begin position="40"/>
        <end position="65"/>
    </location>
</feature>
<feature type="non-terminal residue" evidence="2">
    <location>
        <position position="1"/>
    </location>
</feature>
<proteinExistence type="predicted"/>
<dbReference type="AlphaFoldDB" id="A0A392NHP3"/>
<dbReference type="Proteomes" id="UP000265520">
    <property type="component" value="Unassembled WGS sequence"/>
</dbReference>
<evidence type="ECO:0000256" key="1">
    <source>
        <dbReference type="SAM" id="Phobius"/>
    </source>
</evidence>
<evidence type="ECO:0000313" key="3">
    <source>
        <dbReference type="Proteomes" id="UP000265520"/>
    </source>
</evidence>
<name>A0A392NHP3_9FABA</name>
<organism evidence="2 3">
    <name type="scientific">Trifolium medium</name>
    <dbReference type="NCBI Taxonomy" id="97028"/>
    <lineage>
        <taxon>Eukaryota</taxon>
        <taxon>Viridiplantae</taxon>
        <taxon>Streptophyta</taxon>
        <taxon>Embryophyta</taxon>
        <taxon>Tracheophyta</taxon>
        <taxon>Spermatophyta</taxon>
        <taxon>Magnoliopsida</taxon>
        <taxon>eudicotyledons</taxon>
        <taxon>Gunneridae</taxon>
        <taxon>Pentapetalae</taxon>
        <taxon>rosids</taxon>
        <taxon>fabids</taxon>
        <taxon>Fabales</taxon>
        <taxon>Fabaceae</taxon>
        <taxon>Papilionoideae</taxon>
        <taxon>50 kb inversion clade</taxon>
        <taxon>NPAAA clade</taxon>
        <taxon>Hologalegina</taxon>
        <taxon>IRL clade</taxon>
        <taxon>Trifolieae</taxon>
        <taxon>Trifolium</taxon>
    </lineage>
</organism>
<keyword evidence="1" id="KW-1133">Transmembrane helix</keyword>